<name>A0ABR8HLZ8_NOSPU</name>
<protein>
    <submittedName>
        <fullName evidence="1">Bifunctional DNA primase/helicase</fullName>
    </submittedName>
</protein>
<proteinExistence type="predicted"/>
<accession>A0ABR8HLZ8</accession>
<evidence type="ECO:0000313" key="1">
    <source>
        <dbReference type="EMBL" id="MBD2616553.1"/>
    </source>
</evidence>
<dbReference type="Proteomes" id="UP000606396">
    <property type="component" value="Unassembled WGS sequence"/>
</dbReference>
<gene>
    <name evidence="1" type="ORF">H6G94_35960</name>
</gene>
<evidence type="ECO:0000313" key="2">
    <source>
        <dbReference type="Proteomes" id="UP000606396"/>
    </source>
</evidence>
<dbReference type="EMBL" id="JACJTC010000063">
    <property type="protein sequence ID" value="MBD2616553.1"/>
    <property type="molecule type" value="Genomic_DNA"/>
</dbReference>
<comment type="caution">
    <text evidence="1">The sequence shown here is derived from an EMBL/GenBank/DDBJ whole genome shotgun (WGS) entry which is preliminary data.</text>
</comment>
<organism evidence="1 2">
    <name type="scientific">Nostoc punctiforme FACHB-252</name>
    <dbReference type="NCBI Taxonomy" id="1357509"/>
    <lineage>
        <taxon>Bacteria</taxon>
        <taxon>Bacillati</taxon>
        <taxon>Cyanobacteriota</taxon>
        <taxon>Cyanophyceae</taxon>
        <taxon>Nostocales</taxon>
        <taxon>Nostocaceae</taxon>
        <taxon>Nostoc</taxon>
    </lineage>
</organism>
<keyword evidence="2" id="KW-1185">Reference proteome</keyword>
<reference evidence="1 2" key="1">
    <citation type="journal article" date="2020" name="ISME J.">
        <title>Comparative genomics reveals insights into cyanobacterial evolution and habitat adaptation.</title>
        <authorList>
            <person name="Chen M.Y."/>
            <person name="Teng W.K."/>
            <person name="Zhao L."/>
            <person name="Hu C.X."/>
            <person name="Zhou Y.K."/>
            <person name="Han B.P."/>
            <person name="Song L.R."/>
            <person name="Shu W.S."/>
        </authorList>
    </citation>
    <scope>NUCLEOTIDE SEQUENCE [LARGE SCALE GENOMIC DNA]</scope>
    <source>
        <strain evidence="1 2">FACHB-252</strain>
    </source>
</reference>
<feature type="non-terminal residue" evidence="1">
    <location>
        <position position="171"/>
    </location>
</feature>
<sequence length="171" mass="19919">MKNNSISPPEAVVYPNNLTAASYHELAVGSAIHPALIERNFFHIEGDAVYDYLFISDKIPRKNAGRVTDGYLKLYEHLQAGATRIGSLDPYNHWLPMEWGRIKPNFPRMDWEKGKLVKYESPPKTPNRVTYFDVADCIWDLVALRYSIKRYHSPLALRLQNRLTPLIFWEW</sequence>